<organism evidence="2 3">
    <name type="scientific">Calothrix parasitica NIES-267</name>
    <dbReference type="NCBI Taxonomy" id="1973488"/>
    <lineage>
        <taxon>Bacteria</taxon>
        <taxon>Bacillati</taxon>
        <taxon>Cyanobacteriota</taxon>
        <taxon>Cyanophyceae</taxon>
        <taxon>Nostocales</taxon>
        <taxon>Calotrichaceae</taxon>
        <taxon>Calothrix</taxon>
    </lineage>
</organism>
<keyword evidence="1" id="KW-1133">Transmembrane helix</keyword>
<protein>
    <submittedName>
        <fullName evidence="2">Uncharacterized protein</fullName>
    </submittedName>
</protein>
<reference evidence="2 3" key="1">
    <citation type="submission" date="2017-06" db="EMBL/GenBank/DDBJ databases">
        <title>Genome sequencing of cyanobaciteial culture collection at National Institute for Environmental Studies (NIES).</title>
        <authorList>
            <person name="Hirose Y."/>
            <person name="Shimura Y."/>
            <person name="Fujisawa T."/>
            <person name="Nakamura Y."/>
            <person name="Kawachi M."/>
        </authorList>
    </citation>
    <scope>NUCLEOTIDE SEQUENCE [LARGE SCALE GENOMIC DNA]</scope>
    <source>
        <strain evidence="2 3">NIES-267</strain>
    </source>
</reference>
<gene>
    <name evidence="2" type="ORF">NIES267_32570</name>
</gene>
<evidence type="ECO:0000313" key="2">
    <source>
        <dbReference type="EMBL" id="BAY83764.1"/>
    </source>
</evidence>
<evidence type="ECO:0000256" key="1">
    <source>
        <dbReference type="SAM" id="Phobius"/>
    </source>
</evidence>
<dbReference type="AlphaFoldDB" id="A0A1Z4LRG8"/>
<feature type="transmembrane region" description="Helical" evidence="1">
    <location>
        <begin position="51"/>
        <end position="72"/>
    </location>
</feature>
<dbReference type="EMBL" id="AP018227">
    <property type="protein sequence ID" value="BAY83764.1"/>
    <property type="molecule type" value="Genomic_DNA"/>
</dbReference>
<accession>A0A1Z4LRG8</accession>
<dbReference type="OrthoDB" id="510625at2"/>
<keyword evidence="3" id="KW-1185">Reference proteome</keyword>
<dbReference type="Proteomes" id="UP000218418">
    <property type="component" value="Chromosome"/>
</dbReference>
<keyword evidence="1" id="KW-0472">Membrane</keyword>
<proteinExistence type="predicted"/>
<sequence>MRDDLKGLAINKKELRKLTNLPINEELVFIVNPLKSIVRQFIQKVKGPEGATAIFIGLAVLLSSYIVFDLVIKMFANWLALPSWLLFIKVCFLGGAATQLLLYFTWKKRNSIVEETLTHSLNTLLHEVDRFNAVVRAIDINDKIEAAGNLDVEIKERRRVIEALQYTKADLVRALKTERILRENRKFIVNNSELLANNLAMLTQMQVTEQASEHGRLLNEALEIAMDVQQEMKRLQSQQ</sequence>
<keyword evidence="1" id="KW-0812">Transmembrane</keyword>
<name>A0A1Z4LRG8_9CYAN</name>
<feature type="transmembrane region" description="Helical" evidence="1">
    <location>
        <begin position="84"/>
        <end position="104"/>
    </location>
</feature>
<evidence type="ECO:0000313" key="3">
    <source>
        <dbReference type="Proteomes" id="UP000218418"/>
    </source>
</evidence>